<protein>
    <recommendedName>
        <fullName evidence="3">DUF1963 domain-containing protein</fullName>
    </recommendedName>
</protein>
<evidence type="ECO:0000313" key="2">
    <source>
        <dbReference type="Proteomes" id="UP000185434"/>
    </source>
</evidence>
<dbReference type="Proteomes" id="UP000185434">
    <property type="component" value="Chromosome"/>
</dbReference>
<accession>A0A1L7CS03</accession>
<gene>
    <name evidence="1" type="ORF">CFRA_04145</name>
</gene>
<evidence type="ECO:0008006" key="3">
    <source>
        <dbReference type="Google" id="ProtNLM"/>
    </source>
</evidence>
<dbReference type="PANTHER" id="PTHR36436:SF6">
    <property type="entry name" value="SLL5081 PROTEIN"/>
    <property type="match status" value="1"/>
</dbReference>
<dbReference type="EMBL" id="CP009247">
    <property type="protein sequence ID" value="APT88591.1"/>
    <property type="molecule type" value="Genomic_DNA"/>
</dbReference>
<dbReference type="InterPro" id="IPR035948">
    <property type="entry name" value="YwqG-like_sf"/>
</dbReference>
<dbReference type="Gene3D" id="2.30.320.10">
    <property type="entry name" value="YwqG-like"/>
    <property type="match status" value="1"/>
</dbReference>
<dbReference type="AlphaFoldDB" id="A0A1L7CS03"/>
<dbReference type="KEGG" id="cfk:CFRA_04145"/>
<organism evidence="1 2">
    <name type="scientific">Corynebacterium frankenforstense DSM 45800</name>
    <dbReference type="NCBI Taxonomy" id="1437875"/>
    <lineage>
        <taxon>Bacteria</taxon>
        <taxon>Bacillati</taxon>
        <taxon>Actinomycetota</taxon>
        <taxon>Actinomycetes</taxon>
        <taxon>Mycobacteriales</taxon>
        <taxon>Corynebacteriaceae</taxon>
        <taxon>Corynebacterium</taxon>
    </lineage>
</organism>
<sequence>MPAPLPESLAHRFPGLVRPALALRLTAAPPAAGLSQLGGHPYVDAAHPWPLDARGRAMAFLAQVNLGELPALPGFPRRGLMQFFLADDPHHGLFAEGGHLVRFLPDVPAGGASRGGLRGIFGRSRTPAPGAAFPPPEFNPLVDPRVPHGLQGVPVLALPRLGSVEFGGEGNELLPDELVAALTGLARERGLDRVAHAADEWEAYDMAAAALVPPGQLTLGGFPDFVQADPRQSPDQAALLTVRSGGSARVVDWGGDLGVGCFFAASETIEAGDLTATGFSWDV</sequence>
<proteinExistence type="predicted"/>
<evidence type="ECO:0000313" key="1">
    <source>
        <dbReference type="EMBL" id="APT88591.1"/>
    </source>
</evidence>
<dbReference type="RefSeq" id="WP_075663580.1">
    <property type="nucleotide sequence ID" value="NZ_CP009247.1"/>
</dbReference>
<name>A0A1L7CS03_9CORY</name>
<dbReference type="SUPFAM" id="SSF103032">
    <property type="entry name" value="Hypothetical protein YwqG"/>
    <property type="match status" value="1"/>
</dbReference>
<dbReference type="PANTHER" id="PTHR36436">
    <property type="entry name" value="SLL5081 PROTEIN"/>
    <property type="match status" value="1"/>
</dbReference>
<reference evidence="1 2" key="1">
    <citation type="submission" date="2014-08" db="EMBL/GenBank/DDBJ databases">
        <title>Complete genome sequence of Corynebacterium frankenforstense ST18(T) (=DSM 45800(T)), isolated from raw cow milk.</title>
        <authorList>
            <person name="Ruckert C."/>
            <person name="Albersmeier A."/>
            <person name="Winkler A."/>
            <person name="Lipski A."/>
            <person name="Kalinowski J."/>
        </authorList>
    </citation>
    <scope>NUCLEOTIDE SEQUENCE [LARGE SCALE GENOMIC DNA]</scope>
    <source>
        <strain evidence="1 2">ST18</strain>
    </source>
</reference>
<dbReference type="InterPro" id="IPR015315">
    <property type="entry name" value="DUF1963"/>
</dbReference>
<dbReference type="OrthoDB" id="4929513at2"/>
<keyword evidence="2" id="KW-1185">Reference proteome</keyword>
<dbReference type="Pfam" id="PF09234">
    <property type="entry name" value="DUF1963"/>
    <property type="match status" value="1"/>
</dbReference>